<dbReference type="EMBL" id="CM010724">
    <property type="protein sequence ID" value="RZC80711.1"/>
    <property type="molecule type" value="Genomic_DNA"/>
</dbReference>
<evidence type="ECO:0000313" key="9">
    <source>
        <dbReference type="Proteomes" id="UP000316621"/>
    </source>
</evidence>
<comment type="similarity">
    <text evidence="6">Belongs to the peptidase M48 family.</text>
</comment>
<keyword evidence="4 6" id="KW-0862">Zinc</keyword>
<accession>A0A4Y7L8N9</accession>
<evidence type="ECO:0000259" key="7">
    <source>
        <dbReference type="Pfam" id="PF01435"/>
    </source>
</evidence>
<reference evidence="8 9" key="1">
    <citation type="journal article" date="2018" name="Science">
        <title>The opium poppy genome and morphinan production.</title>
        <authorList>
            <person name="Guo L."/>
            <person name="Winzer T."/>
            <person name="Yang X."/>
            <person name="Li Y."/>
            <person name="Ning Z."/>
            <person name="He Z."/>
            <person name="Teodor R."/>
            <person name="Lu Y."/>
            <person name="Bowser T.A."/>
            <person name="Graham I.A."/>
            <person name="Ye K."/>
        </authorList>
    </citation>
    <scope>NUCLEOTIDE SEQUENCE [LARGE SCALE GENOMIC DNA]</scope>
    <source>
        <strain evidence="9">cv. HN1</strain>
        <tissue evidence="8">Leaves</tissue>
    </source>
</reference>
<gene>
    <name evidence="8" type="ORF">C5167_043290</name>
</gene>
<dbReference type="STRING" id="3469.A0A4Y7L8N9"/>
<dbReference type="OMA" id="QDYWRRF"/>
<dbReference type="Pfam" id="PF01435">
    <property type="entry name" value="Peptidase_M48"/>
    <property type="match status" value="1"/>
</dbReference>
<dbReference type="Gene3D" id="3.30.2010.10">
    <property type="entry name" value="Metalloproteases ('zincins'), catalytic domain"/>
    <property type="match status" value="1"/>
</dbReference>
<keyword evidence="2" id="KW-0479">Metal-binding</keyword>
<proteinExistence type="inferred from homology"/>
<keyword evidence="1 6" id="KW-0645">Protease</keyword>
<protein>
    <recommendedName>
        <fullName evidence="7">Peptidase M48 domain-containing protein</fullName>
    </recommendedName>
</protein>
<dbReference type="GO" id="GO:0051603">
    <property type="term" value="P:proteolysis involved in protein catabolic process"/>
    <property type="evidence" value="ECO:0007669"/>
    <property type="project" value="TreeGrafter"/>
</dbReference>
<keyword evidence="5 6" id="KW-0482">Metalloprotease</keyword>
<name>A0A4Y7L8N9_PAPSO</name>
<dbReference type="GO" id="GO:0016020">
    <property type="term" value="C:membrane"/>
    <property type="evidence" value="ECO:0007669"/>
    <property type="project" value="TreeGrafter"/>
</dbReference>
<dbReference type="PANTHER" id="PTHR22726">
    <property type="entry name" value="METALLOENDOPEPTIDASE OMA1"/>
    <property type="match status" value="1"/>
</dbReference>
<dbReference type="PANTHER" id="PTHR22726:SF1">
    <property type="entry name" value="METALLOENDOPEPTIDASE OMA1, MITOCHONDRIAL"/>
    <property type="match status" value="1"/>
</dbReference>
<dbReference type="CDD" id="cd07331">
    <property type="entry name" value="M48C_Oma1_like"/>
    <property type="match status" value="1"/>
</dbReference>
<evidence type="ECO:0000256" key="1">
    <source>
        <dbReference type="ARBA" id="ARBA00022670"/>
    </source>
</evidence>
<dbReference type="InterPro" id="IPR001915">
    <property type="entry name" value="Peptidase_M48"/>
</dbReference>
<evidence type="ECO:0000256" key="2">
    <source>
        <dbReference type="ARBA" id="ARBA00022723"/>
    </source>
</evidence>
<feature type="domain" description="Peptidase M48" evidence="7">
    <location>
        <begin position="56"/>
        <end position="232"/>
    </location>
</feature>
<dbReference type="Gramene" id="RZC80711">
    <property type="protein sequence ID" value="RZC80711"/>
    <property type="gene ID" value="C5167_043290"/>
</dbReference>
<evidence type="ECO:0000256" key="4">
    <source>
        <dbReference type="ARBA" id="ARBA00022833"/>
    </source>
</evidence>
<evidence type="ECO:0000256" key="5">
    <source>
        <dbReference type="ARBA" id="ARBA00023049"/>
    </source>
</evidence>
<sequence>MKTYEGKILPETHPESVRVRSIGTEIIESLLRGLRYGKVGSGLGYNNQVQDDMRRVKKSREKGFRVATYHLEGLNWEILVVDKPEVNALCIPGGKIVVFTGLLDAFRTDAEIATIIAHEVGHLVARHKAEFISQIMWLIILKLVLDPFVAISDKMTKQIIEACKYLYLLPSSRRNEMEADCIGLLLLASAGYDPRMAPQVYEKLGDFSGDSPLDDILATHPSGKKRAEVLSRARVMGEAHILVSLNKYIVSISITEYPHFSFSEDVKESRSGILLEMLRMWVI</sequence>
<keyword evidence="3 6" id="KW-0378">Hydrolase</keyword>
<evidence type="ECO:0000256" key="6">
    <source>
        <dbReference type="RuleBase" id="RU003983"/>
    </source>
</evidence>
<evidence type="ECO:0000313" key="8">
    <source>
        <dbReference type="EMBL" id="RZC80711.1"/>
    </source>
</evidence>
<dbReference type="InterPro" id="IPR051156">
    <property type="entry name" value="Mito/Outer_Membr_Metalloprot"/>
</dbReference>
<keyword evidence="9" id="KW-1185">Reference proteome</keyword>
<organism evidence="8 9">
    <name type="scientific">Papaver somniferum</name>
    <name type="common">Opium poppy</name>
    <dbReference type="NCBI Taxonomy" id="3469"/>
    <lineage>
        <taxon>Eukaryota</taxon>
        <taxon>Viridiplantae</taxon>
        <taxon>Streptophyta</taxon>
        <taxon>Embryophyta</taxon>
        <taxon>Tracheophyta</taxon>
        <taxon>Spermatophyta</taxon>
        <taxon>Magnoliopsida</taxon>
        <taxon>Ranunculales</taxon>
        <taxon>Papaveraceae</taxon>
        <taxon>Papaveroideae</taxon>
        <taxon>Papaver</taxon>
    </lineage>
</organism>
<dbReference type="Proteomes" id="UP000316621">
    <property type="component" value="Chromosome 10"/>
</dbReference>
<dbReference type="GO" id="GO:0004222">
    <property type="term" value="F:metalloendopeptidase activity"/>
    <property type="evidence" value="ECO:0007669"/>
    <property type="project" value="InterPro"/>
</dbReference>
<evidence type="ECO:0000256" key="3">
    <source>
        <dbReference type="ARBA" id="ARBA00022801"/>
    </source>
</evidence>
<dbReference type="GO" id="GO:0046872">
    <property type="term" value="F:metal ion binding"/>
    <property type="evidence" value="ECO:0007669"/>
    <property type="project" value="UniProtKB-KW"/>
</dbReference>
<dbReference type="AlphaFoldDB" id="A0A4Y7L8N9"/>
<comment type="cofactor">
    <cofactor evidence="6">
        <name>Zn(2+)</name>
        <dbReference type="ChEBI" id="CHEBI:29105"/>
    </cofactor>
    <text evidence="6">Binds 1 zinc ion per subunit.</text>
</comment>